<sequence length="411" mass="46807">MARRIAHFGQPTPSIIFGLLKSVIRIRTSFYEQYHSLQTSQLDPVLERSNACHKIFIYALSIVCNVLRGQKWERCQSLEDDEPLEGVQNLETMFGNMFSALSSHSNGSASDHEPQEGPSIHVPAQRQARKKCKRVRKPAKGKKGKKHNVSRALKTGPFNRVSLTDCDIDSFGSCSMATHALAQEWSPLRTYIQDIWQEVAYEGFNSVVAAAQSNMAVSMIQQAQLAIFAEFPNRDGVSGWMDMAEQSMVHAFYDLLDFIADYRKHRNGKPTKAMQMGIRDWEPRLDLQQATKAQRLAWRRQHTIEWLYDLVNFYALPAFEIRVSIDGQLALEDLDWSPSGVYGKQKSLIRLNFASFLTGLVMNKSGTPHERKILPHHVFQLQCIVDSFTVSCGMIIWESIPEPKMLTLFHN</sequence>
<feature type="compositionally biased region" description="Basic residues" evidence="1">
    <location>
        <begin position="127"/>
        <end position="148"/>
    </location>
</feature>
<evidence type="ECO:0000256" key="1">
    <source>
        <dbReference type="SAM" id="MobiDB-lite"/>
    </source>
</evidence>
<comment type="caution">
    <text evidence="3">The sequence shown here is derived from an EMBL/GenBank/DDBJ whole genome shotgun (WGS) entry which is preliminary data.</text>
</comment>
<dbReference type="AlphaFoldDB" id="A0A9W4RZ82"/>
<dbReference type="InterPro" id="IPR046539">
    <property type="entry name" value="DUF6604"/>
</dbReference>
<evidence type="ECO:0000313" key="4">
    <source>
        <dbReference type="Proteomes" id="UP001152533"/>
    </source>
</evidence>
<keyword evidence="4" id="KW-1185">Reference proteome</keyword>
<dbReference type="PANTHER" id="PTHR38795:SF1">
    <property type="entry name" value="DUF6604 DOMAIN-CONTAINING PROTEIN"/>
    <property type="match status" value="1"/>
</dbReference>
<accession>A0A9W4RZ82</accession>
<dbReference type="Pfam" id="PF20253">
    <property type="entry name" value="DUF6604"/>
    <property type="match status" value="1"/>
</dbReference>
<evidence type="ECO:0000259" key="2">
    <source>
        <dbReference type="Pfam" id="PF20253"/>
    </source>
</evidence>
<dbReference type="Proteomes" id="UP001152533">
    <property type="component" value="Unassembled WGS sequence"/>
</dbReference>
<name>A0A9W4RZ82_9PEZI</name>
<feature type="region of interest" description="Disordered" evidence="1">
    <location>
        <begin position="102"/>
        <end position="148"/>
    </location>
</feature>
<gene>
    <name evidence="3" type="ORF">CGXH109_LOCUS94811</name>
</gene>
<dbReference type="PANTHER" id="PTHR38795">
    <property type="entry name" value="DUF6604 DOMAIN-CONTAINING PROTEIN"/>
    <property type="match status" value="1"/>
</dbReference>
<organism evidence="3 4">
    <name type="scientific">Colletotrichum noveboracense</name>
    <dbReference type="NCBI Taxonomy" id="2664923"/>
    <lineage>
        <taxon>Eukaryota</taxon>
        <taxon>Fungi</taxon>
        <taxon>Dikarya</taxon>
        <taxon>Ascomycota</taxon>
        <taxon>Pezizomycotina</taxon>
        <taxon>Sordariomycetes</taxon>
        <taxon>Hypocreomycetidae</taxon>
        <taxon>Glomerellales</taxon>
        <taxon>Glomerellaceae</taxon>
        <taxon>Colletotrichum</taxon>
        <taxon>Colletotrichum gloeosporioides species complex</taxon>
    </lineage>
</organism>
<dbReference type="EMBL" id="CAMGZC010000842">
    <property type="protein sequence ID" value="CAI0650320.1"/>
    <property type="molecule type" value="Genomic_DNA"/>
</dbReference>
<proteinExistence type="predicted"/>
<reference evidence="3" key="1">
    <citation type="submission" date="2022-08" db="EMBL/GenBank/DDBJ databases">
        <authorList>
            <person name="Giroux E."/>
            <person name="Giroux E."/>
        </authorList>
    </citation>
    <scope>NUCLEOTIDE SEQUENCE</scope>
    <source>
        <strain evidence="3">H1091258</strain>
    </source>
</reference>
<evidence type="ECO:0000313" key="3">
    <source>
        <dbReference type="EMBL" id="CAI0650320.1"/>
    </source>
</evidence>
<protein>
    <recommendedName>
        <fullName evidence="2">DUF6604 domain-containing protein</fullName>
    </recommendedName>
</protein>
<feature type="domain" description="DUF6604" evidence="2">
    <location>
        <begin position="1"/>
        <end position="228"/>
    </location>
</feature>